<evidence type="ECO:0000313" key="2">
    <source>
        <dbReference type="Proteomes" id="UP000287563"/>
    </source>
</evidence>
<organism evidence="1 2">
    <name type="scientific">Photobacterium chitinilyticum</name>
    <dbReference type="NCBI Taxonomy" id="2485123"/>
    <lineage>
        <taxon>Bacteria</taxon>
        <taxon>Pseudomonadati</taxon>
        <taxon>Pseudomonadota</taxon>
        <taxon>Gammaproteobacteria</taxon>
        <taxon>Vibrionales</taxon>
        <taxon>Vibrionaceae</taxon>
        <taxon>Photobacterium</taxon>
    </lineage>
</organism>
<name>A0A3S3QNT0_9GAMM</name>
<dbReference type="AlphaFoldDB" id="A0A3S3QNT0"/>
<dbReference type="InterPro" id="IPR027417">
    <property type="entry name" value="P-loop_NTPase"/>
</dbReference>
<dbReference type="NCBIfam" id="TIGR03371">
    <property type="entry name" value="cellulose_yhjQ"/>
    <property type="match status" value="1"/>
</dbReference>
<dbReference type="InterPro" id="IPR017746">
    <property type="entry name" value="Cellulose_synthase_operon_BcsQ"/>
</dbReference>
<dbReference type="RefSeq" id="WP_128784357.1">
    <property type="nucleotide sequence ID" value="NZ_JAKJSG010000027.1"/>
</dbReference>
<protein>
    <submittedName>
        <fullName evidence="1">Cellulose synthase operon protein YhjQ</fullName>
    </submittedName>
</protein>
<dbReference type="EMBL" id="RJLM01000005">
    <property type="protein sequence ID" value="RWX54731.1"/>
    <property type="molecule type" value="Genomic_DNA"/>
</dbReference>
<dbReference type="SUPFAM" id="SSF52540">
    <property type="entry name" value="P-loop containing nucleoside triphosphate hydrolases"/>
    <property type="match status" value="1"/>
</dbReference>
<evidence type="ECO:0000313" key="1">
    <source>
        <dbReference type="EMBL" id="RWX54731.1"/>
    </source>
</evidence>
<dbReference type="Pfam" id="PF06564">
    <property type="entry name" value="CBP_BcsQ"/>
    <property type="match status" value="1"/>
</dbReference>
<dbReference type="Gene3D" id="3.40.50.300">
    <property type="entry name" value="P-loop containing nucleotide triphosphate hydrolases"/>
    <property type="match status" value="1"/>
</dbReference>
<sequence length="268" mass="29587">MKLIAVSGLKGGVGASSVAANLTCGFNQLDRKVAIVDLDLRNFIRVYFSMIMTEEDGWAVRVNQGDDWALAFYQSPAGVYFLPFGERGQFAPGREGSNRYIGSFSDTSSVYKLSDNFFSEMLASLASQFDYVILHLPVVTFSSDHMKLLQSLHAVIDLHLVVINPDTACYSILNTQGEKVSQFPKLKLLSNKYFSNSEVSSDFSFYMKKVWGELLVSNPIHFDEALAEATASLQTVGCYSPASLAAAEFKTLALWTIATLTRNEGDYV</sequence>
<gene>
    <name evidence="1" type="primary">yhjQ</name>
    <name evidence="1" type="ORF">EDI28_13330</name>
</gene>
<comment type="caution">
    <text evidence="1">The sequence shown here is derived from an EMBL/GenBank/DDBJ whole genome shotgun (WGS) entry which is preliminary data.</text>
</comment>
<keyword evidence="2" id="KW-1185">Reference proteome</keyword>
<proteinExistence type="predicted"/>
<dbReference type="Proteomes" id="UP000287563">
    <property type="component" value="Unassembled WGS sequence"/>
</dbReference>
<dbReference type="OrthoDB" id="5288747at2"/>
<reference evidence="1 2" key="1">
    <citation type="submission" date="2018-11" db="EMBL/GenBank/DDBJ databases">
        <title>Photobacterium sp. BEI247 sp. nov., a marine bacterium isolated from Yongle Blue Hole in the South China Sea.</title>
        <authorList>
            <person name="Wang X."/>
        </authorList>
    </citation>
    <scope>NUCLEOTIDE SEQUENCE [LARGE SCALE GENOMIC DNA]</scope>
    <source>
        <strain evidence="2">BEI247</strain>
    </source>
</reference>
<accession>A0A3S3QNT0</accession>